<protein>
    <submittedName>
        <fullName evidence="1">DUF1064 domain-containing protein</fullName>
    </submittedName>
</protein>
<comment type="caution">
    <text evidence="1">The sequence shown here is derived from an EMBL/GenBank/DDBJ whole genome shotgun (WGS) entry which is preliminary data.</text>
</comment>
<dbReference type="RefSeq" id="WP_209144539.1">
    <property type="nucleotide sequence ID" value="NZ_JAGHKP010000001.1"/>
</dbReference>
<gene>
    <name evidence="1" type="ORF">J7I43_06750</name>
</gene>
<evidence type="ECO:0000313" key="1">
    <source>
        <dbReference type="EMBL" id="MBO9151900.1"/>
    </source>
</evidence>
<proteinExistence type="predicted"/>
<dbReference type="Proteomes" id="UP000679126">
    <property type="component" value="Unassembled WGS sequence"/>
</dbReference>
<reference evidence="2" key="1">
    <citation type="submission" date="2021-03" db="EMBL/GenBank/DDBJ databases">
        <title>Assistant Professor.</title>
        <authorList>
            <person name="Huq M.A."/>
        </authorList>
    </citation>
    <scope>NUCLEOTIDE SEQUENCE [LARGE SCALE GENOMIC DNA]</scope>
    <source>
        <strain evidence="2">MAH-28</strain>
    </source>
</reference>
<dbReference type="InterPro" id="IPR009414">
    <property type="entry name" value="DUF1064"/>
</dbReference>
<dbReference type="Pfam" id="PF06356">
    <property type="entry name" value="DUF1064"/>
    <property type="match status" value="1"/>
</dbReference>
<evidence type="ECO:0000313" key="2">
    <source>
        <dbReference type="Proteomes" id="UP000679126"/>
    </source>
</evidence>
<dbReference type="EMBL" id="JAGHKP010000001">
    <property type="protein sequence ID" value="MBO9151900.1"/>
    <property type="molecule type" value="Genomic_DNA"/>
</dbReference>
<accession>A0ABS3YBQ8</accession>
<name>A0ABS3YBQ8_9BACT</name>
<keyword evidence="2" id="KW-1185">Reference proteome</keyword>
<organism evidence="1 2">
    <name type="scientific">Chitinophaga chungangae</name>
    <dbReference type="NCBI Taxonomy" id="2821488"/>
    <lineage>
        <taxon>Bacteria</taxon>
        <taxon>Pseudomonadati</taxon>
        <taxon>Bacteroidota</taxon>
        <taxon>Chitinophagia</taxon>
        <taxon>Chitinophagales</taxon>
        <taxon>Chitinophagaceae</taxon>
        <taxon>Chitinophaga</taxon>
    </lineage>
</organism>
<sequence length="138" mass="16103">MSKKQTRFTTEYLAKTACASLNPHLFDQPEEKKKKKSKYGNKKTEINGIEFDSIREAKRYKHLLFLQKIGEIAFLKLQVPYELNPGGTHSLIYIADFVYMEAKTGEWVVEDSKGMRTAVYRKKRRLMKKVHGITIKET</sequence>